<dbReference type="Gene3D" id="3.40.50.11550">
    <property type="match status" value="1"/>
</dbReference>
<name>A0A6I6Y567_PSEPU</name>
<dbReference type="RefSeq" id="WP_159411872.1">
    <property type="nucleotide sequence ID" value="NZ_CP026115.2"/>
</dbReference>
<evidence type="ECO:0000313" key="3">
    <source>
        <dbReference type="Proteomes" id="UP000464480"/>
    </source>
</evidence>
<evidence type="ECO:0000259" key="1">
    <source>
        <dbReference type="Pfam" id="PF20178"/>
    </source>
</evidence>
<protein>
    <recommendedName>
        <fullName evidence="1">Dermonecrotic toxin N-terminal domain-containing protein</fullName>
    </recommendedName>
</protein>
<gene>
    <name evidence="2" type="ORF">C2H86_20965</name>
</gene>
<evidence type="ECO:0000313" key="2">
    <source>
        <dbReference type="EMBL" id="QHG66734.2"/>
    </source>
</evidence>
<reference evidence="2 3" key="1">
    <citation type="submission" date="2020-02" db="EMBL/GenBank/DDBJ databases">
        <title>Pseudomonas Putida W5 Complete Genome Assembly.</title>
        <authorList>
            <person name="Yuan Z.-C."/>
            <person name="Shaw G.A."/>
            <person name="Cusano A.D."/>
            <person name="Caddey B.J."/>
            <person name="Weselowski B.J."/>
        </authorList>
    </citation>
    <scope>NUCLEOTIDE SEQUENCE [LARGE SCALE GENOMIC DNA]</scope>
    <source>
        <strain evidence="2 3">W5</strain>
    </source>
</reference>
<dbReference type="AlphaFoldDB" id="A0A6I6Y567"/>
<dbReference type="Pfam" id="PF20178">
    <property type="entry name" value="ToxA_N"/>
    <property type="match status" value="1"/>
</dbReference>
<dbReference type="Proteomes" id="UP000464480">
    <property type="component" value="Chromosome"/>
</dbReference>
<dbReference type="SUPFAM" id="SSF159501">
    <property type="entry name" value="EreA/ChaN-like"/>
    <property type="match status" value="1"/>
</dbReference>
<accession>A0A6I6Y567</accession>
<organism evidence="2 3">
    <name type="scientific">Pseudomonas putida</name>
    <name type="common">Arthrobacter siderocapsulatus</name>
    <dbReference type="NCBI Taxonomy" id="303"/>
    <lineage>
        <taxon>Bacteria</taxon>
        <taxon>Pseudomonadati</taxon>
        <taxon>Pseudomonadota</taxon>
        <taxon>Gammaproteobacteria</taxon>
        <taxon>Pseudomonadales</taxon>
        <taxon>Pseudomonadaceae</taxon>
        <taxon>Pseudomonas</taxon>
    </lineage>
</organism>
<feature type="domain" description="Dermonecrotic toxin N-terminal" evidence="1">
    <location>
        <begin position="25"/>
        <end position="285"/>
    </location>
</feature>
<sequence>MPLSAQQQQDLHALRQIAEKLSTACPDMLQMARETAGAILGRHHLDDLEPDQVYFHRFHEAISSPRTFTGWQHVTQPFQTMTLVQLVMRRFTTAEQDASDLLSTYSGFYSKGAGEVAYDERNEIRLLPKSALDDFWNIDFSHCFDQRASAFWSRHGDDYRTLAKATFLAKALETQAQTSDNALASRVQQAAKALAGEHGGPVTLQYLRQANLPSHGVSVHAFSIGERVASDILRIVMPDGYQLLYTPGETQAFHLFASDREIHAWVLANTLEPAQKARLMSHFPLTAHEASSLHKTVGFFAHFASIDLSGLFDVMWRQWDAAEPGGINKPDTPLQMDAFSHLRLATQQRMADDANFALRSNSDLRKQLWLGYLRAANTVFGPLTALAWPIALAGVGAGIAEIGLDIDQAINGHTSAERLAGVESAIFAVINTLMIGFAGASDARGVASPADAFVPPLEDPVESVIPDENPIEPVAPEALEPVTPEEIEAWLPKEFQPSELDNQLQALQTNEVVTGATGSGELEGIYSKDGNFYAMLGDLAYQVRYVRELNTWVIVDPQQPFAFRQSIPIARDADGNWQVGGSLGLKGGSNQITRKFLSAWRRLNPRPVLPPLTVELYEIPEPQYSELKDFALMGQDADPYHTLRDPYLGSRGRAYHAALNRIDSDAVAFYEHFEQPPRPAIPHFENASDARQFLGSLYQNSEGLVFGEAHREIYARRFLIENMRRLKQLGVKVLYSEHFMIDYQQAALDEFNRTGKLPAELKTYINTWDDNATITATPYGLKQVLYEAFVQNIRVQGIDTMVSYRGIWKSETNLSQPRQNMMNYAAHKIITADQAQRGPSRWVALMGNTHANTFYEVPGVSELEGCLGVRVEGAGIGEALSIGIDPGHAVDGIFVQSDLVLSVPPAIS</sequence>
<dbReference type="CDD" id="cd14729">
    <property type="entry name" value="RtxA-like"/>
    <property type="match status" value="1"/>
</dbReference>
<dbReference type="EMBL" id="CP026115">
    <property type="protein sequence ID" value="QHG66734.2"/>
    <property type="molecule type" value="Genomic_DNA"/>
</dbReference>
<dbReference type="InterPro" id="IPR046673">
    <property type="entry name" value="ToxA_N"/>
</dbReference>
<proteinExistence type="predicted"/>